<dbReference type="PROSITE" id="PS51411">
    <property type="entry name" value="PSP1_C"/>
    <property type="match status" value="1"/>
</dbReference>
<feature type="domain" description="PSP1 C-terminal" evidence="1">
    <location>
        <begin position="9"/>
        <end position="94"/>
    </location>
</feature>
<dbReference type="EMBL" id="CP036262">
    <property type="protein sequence ID" value="QDS95301.1"/>
    <property type="molecule type" value="Genomic_DNA"/>
</dbReference>
<keyword evidence="3" id="KW-1185">Reference proteome</keyword>
<reference evidence="2 3" key="1">
    <citation type="submission" date="2019-02" db="EMBL/GenBank/DDBJ databases">
        <title>Deep-cultivation of Planctomycetes and their phenomic and genomic characterization uncovers novel biology.</title>
        <authorList>
            <person name="Wiegand S."/>
            <person name="Jogler M."/>
            <person name="Boedeker C."/>
            <person name="Pinto D."/>
            <person name="Vollmers J."/>
            <person name="Rivas-Marin E."/>
            <person name="Kohn T."/>
            <person name="Peeters S.H."/>
            <person name="Heuer A."/>
            <person name="Rast P."/>
            <person name="Oberbeckmann S."/>
            <person name="Bunk B."/>
            <person name="Jeske O."/>
            <person name="Meyerdierks A."/>
            <person name="Storesund J.E."/>
            <person name="Kallscheuer N."/>
            <person name="Luecker S."/>
            <person name="Lage O.M."/>
            <person name="Pohl T."/>
            <person name="Merkel B.J."/>
            <person name="Hornburger P."/>
            <person name="Mueller R.-W."/>
            <person name="Bruemmer F."/>
            <person name="Labrenz M."/>
            <person name="Spormann A.M."/>
            <person name="Op den Camp H."/>
            <person name="Overmann J."/>
            <person name="Amann R."/>
            <person name="Jetten M.S.M."/>
            <person name="Mascher T."/>
            <person name="Medema M.H."/>
            <person name="Devos D.P."/>
            <person name="Kaster A.-K."/>
            <person name="Ovreas L."/>
            <person name="Rohde M."/>
            <person name="Galperin M.Y."/>
            <person name="Jogler C."/>
        </authorList>
    </citation>
    <scope>NUCLEOTIDE SEQUENCE [LARGE SCALE GENOMIC DNA]</scope>
    <source>
        <strain evidence="2 3">FF011L</strain>
    </source>
</reference>
<evidence type="ECO:0000313" key="2">
    <source>
        <dbReference type="EMBL" id="QDS95301.1"/>
    </source>
</evidence>
<sequence length="129" mass="14000">MSVADEPEGTVVRRTTPEDELLIDRLEKYRIRAVVRCQQLLAESNTETTLLEVDPLFDGKTLIFFFLGPIDDTVQELSDRLTSEYEKKVHSKHFAKLLAEGCGPGCGSKEGSGCSGGCAVCVAATACQS</sequence>
<dbReference type="Pfam" id="PF04468">
    <property type="entry name" value="PSP1"/>
    <property type="match status" value="1"/>
</dbReference>
<name>A0A517MK79_9BACT</name>
<proteinExistence type="predicted"/>
<evidence type="ECO:0000313" key="3">
    <source>
        <dbReference type="Proteomes" id="UP000320672"/>
    </source>
</evidence>
<protein>
    <recommendedName>
        <fullName evidence="1">PSP1 C-terminal domain-containing protein</fullName>
    </recommendedName>
</protein>
<gene>
    <name evidence="2" type="ORF">FF011L_40940</name>
</gene>
<dbReference type="KEGG" id="rml:FF011L_40940"/>
<organism evidence="2 3">
    <name type="scientific">Roseimaritima multifibrata</name>
    <dbReference type="NCBI Taxonomy" id="1930274"/>
    <lineage>
        <taxon>Bacteria</taxon>
        <taxon>Pseudomonadati</taxon>
        <taxon>Planctomycetota</taxon>
        <taxon>Planctomycetia</taxon>
        <taxon>Pirellulales</taxon>
        <taxon>Pirellulaceae</taxon>
        <taxon>Roseimaritima</taxon>
    </lineage>
</organism>
<dbReference type="Proteomes" id="UP000320672">
    <property type="component" value="Chromosome"/>
</dbReference>
<dbReference type="AlphaFoldDB" id="A0A517MK79"/>
<dbReference type="InterPro" id="IPR007557">
    <property type="entry name" value="PSP1_C"/>
</dbReference>
<accession>A0A517MK79</accession>
<evidence type="ECO:0000259" key="1">
    <source>
        <dbReference type="PROSITE" id="PS51411"/>
    </source>
</evidence>